<organism evidence="2 3">
    <name type="scientific">Bradyrhizobium ivorense</name>
    <dbReference type="NCBI Taxonomy" id="2511166"/>
    <lineage>
        <taxon>Bacteria</taxon>
        <taxon>Pseudomonadati</taxon>
        <taxon>Pseudomonadota</taxon>
        <taxon>Alphaproteobacteria</taxon>
        <taxon>Hyphomicrobiales</taxon>
        <taxon>Nitrobacteraceae</taxon>
        <taxon>Bradyrhizobium</taxon>
    </lineage>
</organism>
<dbReference type="AlphaFoldDB" id="A0A508TEH9"/>
<comment type="caution">
    <text evidence="2">The sequence shown here is derived from an EMBL/GenBank/DDBJ whole genome shotgun (WGS) entry which is preliminary data.</text>
</comment>
<proteinExistence type="predicted"/>
<sequence length="39" mass="4818">MNKSHRRQLRMRQDAIHRFMFYLSFVTITWICFRTIGGV</sequence>
<reference evidence="2" key="1">
    <citation type="submission" date="2019-02" db="EMBL/GenBank/DDBJ databases">
        <authorList>
            <person name="Pothier F.J."/>
        </authorList>
    </citation>
    <scope>NUCLEOTIDE SEQUENCE</scope>
    <source>
        <strain evidence="2">CI-1B</strain>
    </source>
</reference>
<keyword evidence="1" id="KW-0472">Membrane</keyword>
<protein>
    <submittedName>
        <fullName evidence="2">Uncharacterized protein</fullName>
    </submittedName>
</protein>
<dbReference type="EMBL" id="CAADFC020000016">
    <property type="protein sequence ID" value="VIO72746.1"/>
    <property type="molecule type" value="Genomic_DNA"/>
</dbReference>
<evidence type="ECO:0000313" key="3">
    <source>
        <dbReference type="Proteomes" id="UP000328092"/>
    </source>
</evidence>
<feature type="transmembrane region" description="Helical" evidence="1">
    <location>
        <begin position="20"/>
        <end position="37"/>
    </location>
</feature>
<keyword evidence="1" id="KW-1133">Transmembrane helix</keyword>
<keyword evidence="3" id="KW-1185">Reference proteome</keyword>
<accession>A0A508TEH9</accession>
<name>A0A508TEH9_9BRAD</name>
<evidence type="ECO:0000256" key="1">
    <source>
        <dbReference type="SAM" id="Phobius"/>
    </source>
</evidence>
<keyword evidence="1" id="KW-0812">Transmembrane</keyword>
<evidence type="ECO:0000313" key="2">
    <source>
        <dbReference type="EMBL" id="VIO72746.1"/>
    </source>
</evidence>
<gene>
    <name evidence="2" type="ORF">CI1B_43930</name>
</gene>
<dbReference type="Proteomes" id="UP000328092">
    <property type="component" value="Unassembled WGS sequence"/>
</dbReference>